<proteinExistence type="inferred from homology"/>
<feature type="transmembrane region" description="Helical" evidence="6">
    <location>
        <begin position="300"/>
        <end position="320"/>
    </location>
</feature>
<evidence type="ECO:0000256" key="6">
    <source>
        <dbReference type="SAM" id="Phobius"/>
    </source>
</evidence>
<dbReference type="InterPro" id="IPR002523">
    <property type="entry name" value="MgTranspt_CorA/ZnTranspt_ZntB"/>
</dbReference>
<reference evidence="7" key="1">
    <citation type="journal article" date="2015" name="Int. J. Syst. Evol. Microbiol.">
        <title>Rhizobium alvei sp. nov., isolated from a freshwater river.</title>
        <authorList>
            <person name="Sheu S.Y."/>
            <person name="Huang H.W."/>
            <person name="Young C.C."/>
            <person name="Chen W.M."/>
        </authorList>
    </citation>
    <scope>NUCLEOTIDE SEQUENCE</scope>
    <source>
        <strain evidence="7">TNR-22</strain>
    </source>
</reference>
<dbReference type="Gene3D" id="3.30.460.20">
    <property type="entry name" value="CorA soluble domain-like"/>
    <property type="match status" value="1"/>
</dbReference>
<keyword evidence="4 6" id="KW-1133">Transmembrane helix</keyword>
<evidence type="ECO:0000256" key="2">
    <source>
        <dbReference type="ARBA" id="ARBA00009765"/>
    </source>
</evidence>
<comment type="caution">
    <text evidence="7">The sequence shown here is derived from an EMBL/GenBank/DDBJ whole genome shotgun (WGS) entry which is preliminary data.</text>
</comment>
<dbReference type="CDD" id="cd12837">
    <property type="entry name" value="EcCorA-like_u1"/>
    <property type="match status" value="1"/>
</dbReference>
<dbReference type="Proteomes" id="UP001174932">
    <property type="component" value="Unassembled WGS sequence"/>
</dbReference>
<dbReference type="RefSeq" id="WP_304374513.1">
    <property type="nucleotide sequence ID" value="NZ_JAUOZU010000001.1"/>
</dbReference>
<keyword evidence="8" id="KW-1185">Reference proteome</keyword>
<dbReference type="SUPFAM" id="SSF144083">
    <property type="entry name" value="Magnesium transport protein CorA, transmembrane region"/>
    <property type="match status" value="1"/>
</dbReference>
<organism evidence="7 8">
    <name type="scientific">Rhizobium alvei</name>
    <dbReference type="NCBI Taxonomy" id="1132659"/>
    <lineage>
        <taxon>Bacteria</taxon>
        <taxon>Pseudomonadati</taxon>
        <taxon>Pseudomonadota</taxon>
        <taxon>Alphaproteobacteria</taxon>
        <taxon>Hyphomicrobiales</taxon>
        <taxon>Rhizobiaceae</taxon>
        <taxon>Rhizobium/Agrobacterium group</taxon>
        <taxon>Rhizobium</taxon>
    </lineage>
</organism>
<comment type="similarity">
    <text evidence="2">Belongs to the CorA metal ion transporter (MIT) (TC 1.A.35) family.</text>
</comment>
<evidence type="ECO:0000256" key="5">
    <source>
        <dbReference type="ARBA" id="ARBA00023136"/>
    </source>
</evidence>
<dbReference type="PANTHER" id="PTHR47685:SF1">
    <property type="entry name" value="MAGNESIUM TRANSPORT PROTEIN CORA"/>
    <property type="match status" value="1"/>
</dbReference>
<evidence type="ECO:0000256" key="4">
    <source>
        <dbReference type="ARBA" id="ARBA00022989"/>
    </source>
</evidence>
<sequence length="326" mass="36008">MMKAYRSNGEAIVLSVDQRVDSLPDDVFWLDLNSPTREEDLYAERLTGIDVPTRQDLRDIEPSSRLYSTNGTTYLTGSLICHADSAQPVLADVAFVLTASRLVTVRYDDPRSFTLFAHAAGRLQGELRNPALTLTRLLETITDRTAEILEQAEVKSDSLLVRIFGDGGEGKKRRAAGTLEGLLVEIAHHHRLISKVRDSLVSLARLNSFLGGVPAVQNCSEAHALSSSIGRDIQSLAEHANFISGNLSFMLDASLGLINVEQNAIIKIFSIASVVFLPPTLVASVYGMNFVHMPELQWMMGYPASLLLMVFSAVIPYLFFRWKGWL</sequence>
<dbReference type="InterPro" id="IPR050829">
    <property type="entry name" value="CorA_MIT"/>
</dbReference>
<feature type="transmembrane region" description="Helical" evidence="6">
    <location>
        <begin position="264"/>
        <end position="288"/>
    </location>
</feature>
<evidence type="ECO:0000313" key="8">
    <source>
        <dbReference type="Proteomes" id="UP001174932"/>
    </source>
</evidence>
<protein>
    <submittedName>
        <fullName evidence="7">Magnesium transporter CorA family protein</fullName>
    </submittedName>
</protein>
<dbReference type="Pfam" id="PF01544">
    <property type="entry name" value="CorA"/>
    <property type="match status" value="1"/>
</dbReference>
<name>A0ABT8YG32_9HYPH</name>
<evidence type="ECO:0000313" key="7">
    <source>
        <dbReference type="EMBL" id="MDO6962629.1"/>
    </source>
</evidence>
<dbReference type="PANTHER" id="PTHR47685">
    <property type="entry name" value="MAGNESIUM TRANSPORT PROTEIN CORA"/>
    <property type="match status" value="1"/>
</dbReference>
<accession>A0ABT8YG32</accession>
<dbReference type="InterPro" id="IPR045863">
    <property type="entry name" value="CorA_TM1_TM2"/>
</dbReference>
<comment type="subcellular location">
    <subcellularLocation>
        <location evidence="1">Membrane</location>
        <topology evidence="1">Multi-pass membrane protein</topology>
    </subcellularLocation>
</comment>
<dbReference type="EMBL" id="JAUOZU010000001">
    <property type="protein sequence ID" value="MDO6962629.1"/>
    <property type="molecule type" value="Genomic_DNA"/>
</dbReference>
<reference evidence="7" key="2">
    <citation type="submission" date="2023-07" db="EMBL/GenBank/DDBJ databases">
        <authorList>
            <person name="Shen H."/>
        </authorList>
    </citation>
    <scope>NUCLEOTIDE SEQUENCE</scope>
    <source>
        <strain evidence="7">TNR-22</strain>
    </source>
</reference>
<keyword evidence="5 6" id="KW-0472">Membrane</keyword>
<keyword evidence="3 6" id="KW-0812">Transmembrane</keyword>
<dbReference type="Gene3D" id="1.20.58.340">
    <property type="entry name" value="Magnesium transport protein CorA, transmembrane region"/>
    <property type="match status" value="2"/>
</dbReference>
<dbReference type="InterPro" id="IPR045861">
    <property type="entry name" value="CorA_cytoplasmic_dom"/>
</dbReference>
<gene>
    <name evidence="7" type="ORF">Q4481_01595</name>
</gene>
<evidence type="ECO:0000256" key="1">
    <source>
        <dbReference type="ARBA" id="ARBA00004141"/>
    </source>
</evidence>
<dbReference type="SUPFAM" id="SSF143865">
    <property type="entry name" value="CorA soluble domain-like"/>
    <property type="match status" value="1"/>
</dbReference>
<evidence type="ECO:0000256" key="3">
    <source>
        <dbReference type="ARBA" id="ARBA00022692"/>
    </source>
</evidence>